<dbReference type="Pfam" id="PF10191">
    <property type="entry name" value="COG7"/>
    <property type="match status" value="1"/>
</dbReference>
<dbReference type="InterPro" id="IPR029440">
    <property type="entry name" value="DRC1_C"/>
</dbReference>
<keyword evidence="2 3" id="KW-0175">Coiled coil</keyword>
<dbReference type="EMBL" id="CAJNOQ010008157">
    <property type="protein sequence ID" value="CAF1189754.1"/>
    <property type="molecule type" value="Genomic_DNA"/>
</dbReference>
<dbReference type="GO" id="GO:0003352">
    <property type="term" value="P:regulation of cilium movement"/>
    <property type="evidence" value="ECO:0007669"/>
    <property type="project" value="TreeGrafter"/>
</dbReference>
<feature type="compositionally biased region" description="Basic and acidic residues" evidence="4">
    <location>
        <begin position="386"/>
        <end position="413"/>
    </location>
</feature>
<feature type="domain" description="Dynein regulatory complex protein 1 C-terminal" evidence="6">
    <location>
        <begin position="950"/>
        <end position="1009"/>
    </location>
</feature>
<dbReference type="EMBL" id="CAJOBC010008159">
    <property type="protein sequence ID" value="CAF3954021.1"/>
    <property type="molecule type" value="Genomic_DNA"/>
</dbReference>
<evidence type="ECO:0000313" key="7">
    <source>
        <dbReference type="EMBL" id="CAF1189754.1"/>
    </source>
</evidence>
<evidence type="ECO:0000313" key="8">
    <source>
        <dbReference type="EMBL" id="CAF3954021.1"/>
    </source>
</evidence>
<dbReference type="GO" id="GO:0060285">
    <property type="term" value="P:cilium-dependent cell motility"/>
    <property type="evidence" value="ECO:0007669"/>
    <property type="project" value="TreeGrafter"/>
</dbReference>
<keyword evidence="9" id="KW-1185">Reference proteome</keyword>
<dbReference type="Proteomes" id="UP000663829">
    <property type="component" value="Unassembled WGS sequence"/>
</dbReference>
<feature type="region of interest" description="Disordered" evidence="4">
    <location>
        <begin position="757"/>
        <end position="789"/>
    </location>
</feature>
<accession>A0A814VJF9</accession>
<dbReference type="Pfam" id="PF14772">
    <property type="entry name" value="NYD-SP28"/>
    <property type="match status" value="1"/>
</dbReference>
<protein>
    <recommendedName>
        <fullName evidence="10">Component of oligomeric Golgi complex 7</fullName>
    </recommendedName>
</protein>
<comment type="similarity">
    <text evidence="1">Belongs to the DRC1 family.</text>
</comment>
<evidence type="ECO:0000256" key="3">
    <source>
        <dbReference type="SAM" id="Coils"/>
    </source>
</evidence>
<dbReference type="Proteomes" id="UP000681722">
    <property type="component" value="Unassembled WGS sequence"/>
</dbReference>
<dbReference type="InterPro" id="IPR019335">
    <property type="entry name" value="COG7"/>
</dbReference>
<reference evidence="7" key="1">
    <citation type="submission" date="2021-02" db="EMBL/GenBank/DDBJ databases">
        <authorList>
            <person name="Nowell W R."/>
        </authorList>
    </citation>
    <scope>NUCLEOTIDE SEQUENCE</scope>
</reference>
<dbReference type="PANTHER" id="PTHR21625:SF1">
    <property type="entry name" value="DYNEIN REGULATORY COMPLEX PROTEIN 1"/>
    <property type="match status" value="1"/>
</dbReference>
<evidence type="ECO:0000259" key="5">
    <source>
        <dbReference type="Pfam" id="PF14772"/>
    </source>
</evidence>
<dbReference type="GO" id="GO:0017119">
    <property type="term" value="C:Golgi transport complex"/>
    <property type="evidence" value="ECO:0007669"/>
    <property type="project" value="InterPro"/>
</dbReference>
<organism evidence="7 9">
    <name type="scientific">Didymodactylos carnosus</name>
    <dbReference type="NCBI Taxonomy" id="1234261"/>
    <lineage>
        <taxon>Eukaryota</taxon>
        <taxon>Metazoa</taxon>
        <taxon>Spiralia</taxon>
        <taxon>Gnathifera</taxon>
        <taxon>Rotifera</taxon>
        <taxon>Eurotatoria</taxon>
        <taxon>Bdelloidea</taxon>
        <taxon>Philodinida</taxon>
        <taxon>Philodinidae</taxon>
        <taxon>Didymodactylos</taxon>
    </lineage>
</organism>
<dbReference type="InterPro" id="IPR039505">
    <property type="entry name" value="DRC1/2_N"/>
</dbReference>
<dbReference type="Pfam" id="PF14775">
    <property type="entry name" value="NYD-SP28_assoc"/>
    <property type="match status" value="1"/>
</dbReference>
<dbReference type="GO" id="GO:0005858">
    <property type="term" value="C:axonemal dynein complex"/>
    <property type="evidence" value="ECO:0007669"/>
    <property type="project" value="InterPro"/>
</dbReference>
<feature type="coiled-coil region" evidence="3">
    <location>
        <begin position="624"/>
        <end position="651"/>
    </location>
</feature>
<evidence type="ECO:0000313" key="9">
    <source>
        <dbReference type="Proteomes" id="UP000663829"/>
    </source>
</evidence>
<evidence type="ECO:0008006" key="10">
    <source>
        <dbReference type="Google" id="ProtNLM"/>
    </source>
</evidence>
<dbReference type="AlphaFoldDB" id="A0A814VJF9"/>
<feature type="coiled-coil region" evidence="3">
    <location>
        <begin position="564"/>
        <end position="598"/>
    </location>
</feature>
<dbReference type="GO" id="GO:0006886">
    <property type="term" value="P:intracellular protein transport"/>
    <property type="evidence" value="ECO:0007669"/>
    <property type="project" value="InterPro"/>
</dbReference>
<proteinExistence type="inferred from homology"/>
<evidence type="ECO:0000256" key="1">
    <source>
        <dbReference type="ARBA" id="ARBA00009688"/>
    </source>
</evidence>
<dbReference type="GO" id="GO:0070286">
    <property type="term" value="P:axonemal dynein complex assembly"/>
    <property type="evidence" value="ECO:0007669"/>
    <property type="project" value="InterPro"/>
</dbReference>
<name>A0A814VJF9_9BILA</name>
<comment type="caution">
    <text evidence="7">The sequence shown here is derived from an EMBL/GenBank/DDBJ whole genome shotgun (WGS) entry which is preliminary data.</text>
</comment>
<feature type="domain" description="Dynein regulatory complex protein 1/2 N-terminal" evidence="5">
    <location>
        <begin position="384"/>
        <end position="480"/>
    </location>
</feature>
<sequence length="1037" mass="121425">MYTIERCKQFTNGRTIVSLLDPLQSFFKEYLTELKRVVNNVRERHSKILGTEDWELFRQTIRILELCGDFILHYEQFESALAQQMLQIVNEWQRKTNKQKQDPFDFSVDLFLSKTNQQEFLSIITTFENADYSLFPDIPKLLSKFSDDCHRFAFDVVFLPINSLLNGFSKSPVWASENRGTIVTDLPSFSLVPQENITKVGQHLLMLPQHFEPFNLHDNRQLGAAFKKGKLPYLEDKDSYTDLTSYWLDAVAIGAMKICMDETLQIQVLSTNGLKQLTMDLNYLYSIFEDFGLKDIGSFRDLIQLLSAEDDEKFDEIAKNKPARMVTTIRSMRKFKGLGIVTPVDEENNEISSLAKDQIEQSRQRLTKLENDGLEFVTNVRVGQDLNEHQHRQQEEEATRKRNERLEQDAKSSKEKFEEIIRNWESARTKDIPRELHELLMDQKQACFTMLEQKNKLIGEFERELKNKDDHYVKMLKKFDEGIKLLVERMNEQIKSRRMYYAKELYSIEEAFIKERQELLEKYHKEWNEKLEERRFKEEQFVKARFERSDEFDRELQRLRVKQAEEFNATKLKLETQIQEQQRKIEEMKAVYQLSQEKYEYNYKVLKKRDEENMVTLGIQKTRKIKLTDILAGLKQKLNQKEKQFKTESIQTAEEYKRTLANIQEIKRKAKHFLTADLEKFQDLWIMNEEQCKDMAKKLLEADRIIFEQQLGLEWEQPDISFMDNVGPIDATKVPKSSIEVVKEILQASDVNMATGGGGIKMTGDQQGGRRVTIDTSTGAQEEGEEKTDGFEIKTGVQEAGYNLSNQSMKSILELICDEGEFLIEPKLLALLEPLDENQQSLIKLDAVFRALKIENEDDIKLMAKFFIDEVHIQEVSKKTYVSSGTGPEEDVEQPDEKTVVHHVELIHPNHVLKALKEFLKNYRNLKKMNSQAAYKVATLDDRDDSLDSEYWSKYANVIDERRERLWDSLLLGLQKYHSILTTRSKLIDENAGLSKQNDELRMLLAKYMQSKVNQELQIPPSQIIQLQLAEQTNGYS</sequence>
<evidence type="ECO:0000256" key="4">
    <source>
        <dbReference type="SAM" id="MobiDB-lite"/>
    </source>
</evidence>
<dbReference type="InterPro" id="IPR039750">
    <property type="entry name" value="DRC1/DRC2"/>
</dbReference>
<dbReference type="PANTHER" id="PTHR21625">
    <property type="entry name" value="NYD-SP28 PROTEIN"/>
    <property type="match status" value="1"/>
</dbReference>
<gene>
    <name evidence="7" type="ORF">GPM918_LOCUS23142</name>
    <name evidence="8" type="ORF">SRO942_LOCUS23142</name>
</gene>
<dbReference type="OrthoDB" id="10260459at2759"/>
<feature type="region of interest" description="Disordered" evidence="4">
    <location>
        <begin position="385"/>
        <end position="413"/>
    </location>
</feature>
<evidence type="ECO:0000259" key="6">
    <source>
        <dbReference type="Pfam" id="PF14775"/>
    </source>
</evidence>
<evidence type="ECO:0000256" key="2">
    <source>
        <dbReference type="ARBA" id="ARBA00023054"/>
    </source>
</evidence>